<feature type="compositionally biased region" description="Basic and acidic residues" evidence="6">
    <location>
        <begin position="45"/>
        <end position="75"/>
    </location>
</feature>
<comment type="subcellular location">
    <subcellularLocation>
        <location evidence="1">Membrane</location>
        <topology evidence="1">Multi-pass membrane protein</topology>
    </subcellularLocation>
</comment>
<dbReference type="PANTHER" id="PTHR23502:SF51">
    <property type="entry name" value="QUINIDINE RESISTANCE PROTEIN 1-RELATED"/>
    <property type="match status" value="1"/>
</dbReference>
<accession>A0A8S8ZJF9</accession>
<feature type="transmembrane region" description="Helical" evidence="7">
    <location>
        <begin position="279"/>
        <end position="299"/>
    </location>
</feature>
<dbReference type="PROSITE" id="PS50850">
    <property type="entry name" value="MFS"/>
    <property type="match status" value="1"/>
</dbReference>
<reference evidence="9 10" key="1">
    <citation type="submission" date="2017-07" db="EMBL/GenBank/DDBJ databases">
        <title>Genome sequence of the Sordaria macrospora wild type strain R19027.</title>
        <authorList>
            <person name="Nowrousian M."/>
            <person name="Teichert I."/>
            <person name="Kueck U."/>
        </authorList>
    </citation>
    <scope>NUCLEOTIDE SEQUENCE [LARGE SCALE GENOMIC DNA]</scope>
    <source>
        <strain evidence="9 10">R19027</strain>
        <tissue evidence="9">Mycelium</tissue>
    </source>
</reference>
<feature type="compositionally biased region" description="Low complexity" evidence="6">
    <location>
        <begin position="16"/>
        <end position="27"/>
    </location>
</feature>
<feature type="transmembrane region" description="Helical" evidence="7">
    <location>
        <begin position="124"/>
        <end position="143"/>
    </location>
</feature>
<feature type="transmembrane region" description="Helical" evidence="7">
    <location>
        <begin position="163"/>
        <end position="183"/>
    </location>
</feature>
<feature type="transmembrane region" description="Helical" evidence="7">
    <location>
        <begin position="578"/>
        <end position="599"/>
    </location>
</feature>
<evidence type="ECO:0000256" key="1">
    <source>
        <dbReference type="ARBA" id="ARBA00004141"/>
    </source>
</evidence>
<feature type="domain" description="Major facilitator superfamily (MFS) profile" evidence="8">
    <location>
        <begin position="125"/>
        <end position="603"/>
    </location>
</feature>
<proteinExistence type="predicted"/>
<dbReference type="OMA" id="DIHPGKA"/>
<evidence type="ECO:0000256" key="5">
    <source>
        <dbReference type="ARBA" id="ARBA00023136"/>
    </source>
</evidence>
<dbReference type="GO" id="GO:0005886">
    <property type="term" value="C:plasma membrane"/>
    <property type="evidence" value="ECO:0007669"/>
    <property type="project" value="TreeGrafter"/>
</dbReference>
<dbReference type="AlphaFoldDB" id="A0A8S8ZJF9"/>
<evidence type="ECO:0000259" key="8">
    <source>
        <dbReference type="PROSITE" id="PS50850"/>
    </source>
</evidence>
<dbReference type="Gene3D" id="1.20.1250.20">
    <property type="entry name" value="MFS general substrate transporter like domains"/>
    <property type="match status" value="1"/>
</dbReference>
<dbReference type="PANTHER" id="PTHR23502">
    <property type="entry name" value="MAJOR FACILITATOR SUPERFAMILY"/>
    <property type="match status" value="1"/>
</dbReference>
<name>A0A8S8ZJF9_SORMA</name>
<protein>
    <recommendedName>
        <fullName evidence="8">Major facilitator superfamily (MFS) profile domain-containing protein</fullName>
    </recommendedName>
</protein>
<gene>
    <name evidence="9" type="ORF">SMACR_08405</name>
</gene>
<feature type="compositionally biased region" description="Polar residues" evidence="6">
    <location>
        <begin position="28"/>
        <end position="44"/>
    </location>
</feature>
<dbReference type="VEuPathDB" id="FungiDB:SMAC_08405"/>
<keyword evidence="3 7" id="KW-0812">Transmembrane</keyword>
<dbReference type="Proteomes" id="UP000433876">
    <property type="component" value="Unassembled WGS sequence"/>
</dbReference>
<feature type="transmembrane region" description="Helical" evidence="7">
    <location>
        <begin position="488"/>
        <end position="507"/>
    </location>
</feature>
<feature type="transmembrane region" description="Helical" evidence="7">
    <location>
        <begin position="395"/>
        <end position="413"/>
    </location>
</feature>
<dbReference type="InterPro" id="IPR036259">
    <property type="entry name" value="MFS_trans_sf"/>
</dbReference>
<dbReference type="Pfam" id="PF07690">
    <property type="entry name" value="MFS_1"/>
    <property type="match status" value="1"/>
</dbReference>
<dbReference type="GO" id="GO:0022857">
    <property type="term" value="F:transmembrane transporter activity"/>
    <property type="evidence" value="ECO:0007669"/>
    <property type="project" value="InterPro"/>
</dbReference>
<dbReference type="CDD" id="cd17323">
    <property type="entry name" value="MFS_Tpo1_MDR_like"/>
    <property type="match status" value="1"/>
</dbReference>
<keyword evidence="5 7" id="KW-0472">Membrane</keyword>
<dbReference type="InterPro" id="IPR011701">
    <property type="entry name" value="MFS"/>
</dbReference>
<dbReference type="SUPFAM" id="SSF103473">
    <property type="entry name" value="MFS general substrate transporter"/>
    <property type="match status" value="1"/>
</dbReference>
<feature type="transmembrane region" description="Helical" evidence="7">
    <location>
        <begin position="513"/>
        <end position="534"/>
    </location>
</feature>
<evidence type="ECO:0000256" key="3">
    <source>
        <dbReference type="ARBA" id="ARBA00022692"/>
    </source>
</evidence>
<evidence type="ECO:0000313" key="10">
    <source>
        <dbReference type="Proteomes" id="UP000433876"/>
    </source>
</evidence>
<feature type="transmembrane region" description="Helical" evidence="7">
    <location>
        <begin position="433"/>
        <end position="455"/>
    </location>
</feature>
<dbReference type="EMBL" id="NMPR01000140">
    <property type="protein sequence ID" value="KAA8629320.1"/>
    <property type="molecule type" value="Genomic_DNA"/>
</dbReference>
<evidence type="ECO:0000313" key="9">
    <source>
        <dbReference type="EMBL" id="KAA8629320.1"/>
    </source>
</evidence>
<dbReference type="InterPro" id="IPR020846">
    <property type="entry name" value="MFS_dom"/>
</dbReference>
<evidence type="ECO:0000256" key="4">
    <source>
        <dbReference type="ARBA" id="ARBA00022989"/>
    </source>
</evidence>
<keyword evidence="4 7" id="KW-1133">Transmembrane helix</keyword>
<sequence>MAEPEMNQDEKGARESSSTATASKTPTRNSTNALSSQADQQESQPKIDDEQESSHDQDDGANERKQEQPGHRERLAPIPEQTTIVPIPAEPAPLLTGEPQSEAPTIVIEQPPKHSIYSTWAKRLIIFAASISAFFSPLTAQIYLPALPTLADEFNITATKVNLTVTTYMIFQGITPMFLGGLADSAGRRPAYVICFIIYIGANIGLALSKNFTSLLVLRMLQSAGSSTTVALCQATLADITTSAERGHYIGITSIPTVLAPSLGPVLGGLLTNYLGWRWIFWLLTIMASVNLLAMIMFFPETCRKIVGDGSGRKESHWIYWTGWQLLRDKLARRQRHRERQRRDAEIIKGDITLHEGGLHRTISTVSAPRQKIKLRLTPPNLLESLTLLFRDKELAILLCYSAIVFSGFYAIGTAMPNQLSTLYGLSDVQIGLMYLPMAGGSIVTAFAIGSVITWNYHRHARRLGVVVDRTRQADLTYFPIERARLEVGLPLLALTSAVIISWGWAMQSKASLAAPCVLLFLLGIGMIGFNNSVNTLIADIYPGKAGAATAANNLTRCLLGAASSAVILPMVNGIGSGWAYTIFGVLYVGFSPLLVVLMKRGMRWRVEKWREEAKAERQRQEQMERERVLRDAEGQVQGPAPSTA</sequence>
<evidence type="ECO:0000256" key="2">
    <source>
        <dbReference type="ARBA" id="ARBA00022448"/>
    </source>
</evidence>
<evidence type="ECO:0000256" key="6">
    <source>
        <dbReference type="SAM" id="MobiDB-lite"/>
    </source>
</evidence>
<feature type="compositionally biased region" description="Basic and acidic residues" evidence="6">
    <location>
        <begin position="614"/>
        <end position="634"/>
    </location>
</feature>
<feature type="region of interest" description="Disordered" evidence="6">
    <location>
        <begin position="1"/>
        <end position="84"/>
    </location>
</feature>
<dbReference type="Gene3D" id="1.20.1720.10">
    <property type="entry name" value="Multidrug resistance protein D"/>
    <property type="match status" value="1"/>
</dbReference>
<feature type="transmembrane region" description="Helical" evidence="7">
    <location>
        <begin position="555"/>
        <end position="572"/>
    </location>
</feature>
<keyword evidence="2" id="KW-0813">Transport</keyword>
<dbReference type="FunFam" id="1.20.1720.10:FF:000009">
    <property type="entry name" value="MFS multidrug transporter"/>
    <property type="match status" value="1"/>
</dbReference>
<feature type="region of interest" description="Disordered" evidence="6">
    <location>
        <begin position="614"/>
        <end position="645"/>
    </location>
</feature>
<organism evidence="9 10">
    <name type="scientific">Sordaria macrospora</name>
    <dbReference type="NCBI Taxonomy" id="5147"/>
    <lineage>
        <taxon>Eukaryota</taxon>
        <taxon>Fungi</taxon>
        <taxon>Dikarya</taxon>
        <taxon>Ascomycota</taxon>
        <taxon>Pezizomycotina</taxon>
        <taxon>Sordariomycetes</taxon>
        <taxon>Sordariomycetidae</taxon>
        <taxon>Sordariales</taxon>
        <taxon>Sordariaceae</taxon>
        <taxon>Sordaria</taxon>
    </lineage>
</organism>
<evidence type="ECO:0000256" key="7">
    <source>
        <dbReference type="SAM" id="Phobius"/>
    </source>
</evidence>
<feature type="transmembrane region" description="Helical" evidence="7">
    <location>
        <begin position="190"/>
        <end position="208"/>
    </location>
</feature>
<comment type="caution">
    <text evidence="9">The sequence shown here is derived from an EMBL/GenBank/DDBJ whole genome shotgun (WGS) entry which is preliminary data.</text>
</comment>